<dbReference type="InterPro" id="IPR003439">
    <property type="entry name" value="ABC_transporter-like_ATP-bd"/>
</dbReference>
<dbReference type="InterPro" id="IPR050319">
    <property type="entry name" value="ABC_transp_ATP-bind"/>
</dbReference>
<evidence type="ECO:0000313" key="7">
    <source>
        <dbReference type="Proteomes" id="UP001174909"/>
    </source>
</evidence>
<dbReference type="Pfam" id="PF00005">
    <property type="entry name" value="ABC_tran"/>
    <property type="match status" value="1"/>
</dbReference>
<dbReference type="EMBL" id="CASHTH010001921">
    <property type="protein sequence ID" value="CAI8021930.1"/>
    <property type="molecule type" value="Genomic_DNA"/>
</dbReference>
<protein>
    <submittedName>
        <fullName evidence="6">Oligopeptide transport ATP-binding protein AppF</fullName>
    </submittedName>
</protein>
<evidence type="ECO:0000256" key="3">
    <source>
        <dbReference type="ARBA" id="ARBA00022741"/>
    </source>
</evidence>
<evidence type="ECO:0000256" key="4">
    <source>
        <dbReference type="ARBA" id="ARBA00022840"/>
    </source>
</evidence>
<dbReference type="InterPro" id="IPR013563">
    <property type="entry name" value="Oligopep_ABC_C"/>
</dbReference>
<dbReference type="PROSITE" id="PS50893">
    <property type="entry name" value="ABC_TRANSPORTER_2"/>
    <property type="match status" value="1"/>
</dbReference>
<gene>
    <name evidence="6" type="ORF">GBAR_LOCUS12921</name>
</gene>
<dbReference type="AlphaFoldDB" id="A0AA35S1Y3"/>
<dbReference type="GO" id="GO:0055085">
    <property type="term" value="P:transmembrane transport"/>
    <property type="evidence" value="ECO:0007669"/>
    <property type="project" value="UniProtKB-ARBA"/>
</dbReference>
<evidence type="ECO:0000313" key="6">
    <source>
        <dbReference type="EMBL" id="CAI8021930.1"/>
    </source>
</evidence>
<organism evidence="6 7">
    <name type="scientific">Geodia barretti</name>
    <name type="common">Barrett's horny sponge</name>
    <dbReference type="NCBI Taxonomy" id="519541"/>
    <lineage>
        <taxon>Eukaryota</taxon>
        <taxon>Metazoa</taxon>
        <taxon>Porifera</taxon>
        <taxon>Demospongiae</taxon>
        <taxon>Heteroscleromorpha</taxon>
        <taxon>Tetractinellida</taxon>
        <taxon>Astrophorina</taxon>
        <taxon>Geodiidae</taxon>
        <taxon>Geodia</taxon>
    </lineage>
</organism>
<dbReference type="GO" id="GO:0015833">
    <property type="term" value="P:peptide transport"/>
    <property type="evidence" value="ECO:0007669"/>
    <property type="project" value="InterPro"/>
</dbReference>
<keyword evidence="4 6" id="KW-0067">ATP-binding</keyword>
<reference evidence="6" key="1">
    <citation type="submission" date="2023-03" db="EMBL/GenBank/DDBJ databases">
        <authorList>
            <person name="Steffen K."/>
            <person name="Cardenas P."/>
        </authorList>
    </citation>
    <scope>NUCLEOTIDE SEQUENCE</scope>
</reference>
<dbReference type="SUPFAM" id="SSF52540">
    <property type="entry name" value="P-loop containing nucleoside triphosphate hydrolases"/>
    <property type="match status" value="1"/>
</dbReference>
<dbReference type="PANTHER" id="PTHR43776">
    <property type="entry name" value="TRANSPORT ATP-BINDING PROTEIN"/>
    <property type="match status" value="1"/>
</dbReference>
<dbReference type="InterPro" id="IPR003593">
    <property type="entry name" value="AAA+_ATPase"/>
</dbReference>
<comment type="caution">
    <text evidence="6">The sequence shown here is derived from an EMBL/GenBank/DDBJ whole genome shotgun (WGS) entry which is preliminary data.</text>
</comment>
<dbReference type="InterPro" id="IPR017871">
    <property type="entry name" value="ABC_transporter-like_CS"/>
</dbReference>
<feature type="non-terminal residue" evidence="6">
    <location>
        <position position="1"/>
    </location>
</feature>
<dbReference type="CDD" id="cd03257">
    <property type="entry name" value="ABC_NikE_OppD_transporters"/>
    <property type="match status" value="1"/>
</dbReference>
<dbReference type="GO" id="GO:0016887">
    <property type="term" value="F:ATP hydrolysis activity"/>
    <property type="evidence" value="ECO:0007669"/>
    <property type="project" value="InterPro"/>
</dbReference>
<evidence type="ECO:0000256" key="2">
    <source>
        <dbReference type="ARBA" id="ARBA00022448"/>
    </source>
</evidence>
<feature type="domain" description="ABC transporter" evidence="5">
    <location>
        <begin position="1"/>
        <end position="237"/>
    </location>
</feature>
<name>A0AA35S1Y3_GEOBA</name>
<sequence>FQRTVGYVKAVDGISFDVQRGETLGLVGESGCGKTTAGRCLLRLIPPTSGSFLFGEEEVDLAKLNHREMRPYRRRIQMIFQDPHASLNPRMTVGDIVGEPMRVNQTAKGTALQDRIVELLESVGLRSQDMRRYPHAFSGGQRQRIGIARALALQPELIVADEPVSALDVSVQAQILNLLAELREKFQLSYIFIAHDLSVVEHISDRVAVMYLGKIVEISDAETLYQSPKHPYTEALISAVPLPDPRAQRKREHIRLEGDVPDSSQPPTGCYFHPAVPLRNRYMQTGNP</sequence>
<dbReference type="GO" id="GO:0005524">
    <property type="term" value="F:ATP binding"/>
    <property type="evidence" value="ECO:0007669"/>
    <property type="project" value="UniProtKB-KW"/>
</dbReference>
<dbReference type="Pfam" id="PF08352">
    <property type="entry name" value="oligo_HPY"/>
    <property type="match status" value="1"/>
</dbReference>
<dbReference type="Proteomes" id="UP001174909">
    <property type="component" value="Unassembled WGS sequence"/>
</dbReference>
<evidence type="ECO:0000256" key="1">
    <source>
        <dbReference type="ARBA" id="ARBA00005417"/>
    </source>
</evidence>
<dbReference type="FunFam" id="3.40.50.300:FF:000016">
    <property type="entry name" value="Oligopeptide ABC transporter ATP-binding component"/>
    <property type="match status" value="1"/>
</dbReference>
<keyword evidence="2" id="KW-0813">Transport</keyword>
<proteinExistence type="inferred from homology"/>
<dbReference type="PANTHER" id="PTHR43776:SF7">
    <property type="entry name" value="D,D-DIPEPTIDE TRANSPORT ATP-BINDING PROTEIN DDPF-RELATED"/>
    <property type="match status" value="1"/>
</dbReference>
<dbReference type="Gene3D" id="3.40.50.300">
    <property type="entry name" value="P-loop containing nucleotide triphosphate hydrolases"/>
    <property type="match status" value="1"/>
</dbReference>
<comment type="similarity">
    <text evidence="1">Belongs to the ABC transporter superfamily.</text>
</comment>
<dbReference type="SMART" id="SM00382">
    <property type="entry name" value="AAA"/>
    <property type="match status" value="1"/>
</dbReference>
<keyword evidence="7" id="KW-1185">Reference proteome</keyword>
<dbReference type="NCBIfam" id="TIGR01727">
    <property type="entry name" value="oligo_HPY"/>
    <property type="match status" value="1"/>
</dbReference>
<accession>A0AA35S1Y3</accession>
<dbReference type="InterPro" id="IPR027417">
    <property type="entry name" value="P-loop_NTPase"/>
</dbReference>
<keyword evidence="3" id="KW-0547">Nucleotide-binding</keyword>
<dbReference type="PROSITE" id="PS00211">
    <property type="entry name" value="ABC_TRANSPORTER_1"/>
    <property type="match status" value="1"/>
</dbReference>
<evidence type="ECO:0000259" key="5">
    <source>
        <dbReference type="PROSITE" id="PS50893"/>
    </source>
</evidence>